<accession>A0ACA9L5G3</accession>
<keyword evidence="2" id="KW-1185">Reference proteome</keyword>
<protein>
    <submittedName>
        <fullName evidence="1">314_t:CDS:1</fullName>
    </submittedName>
</protein>
<proteinExistence type="predicted"/>
<organism evidence="1 2">
    <name type="scientific">Acaulospora colombiana</name>
    <dbReference type="NCBI Taxonomy" id="27376"/>
    <lineage>
        <taxon>Eukaryota</taxon>
        <taxon>Fungi</taxon>
        <taxon>Fungi incertae sedis</taxon>
        <taxon>Mucoromycota</taxon>
        <taxon>Glomeromycotina</taxon>
        <taxon>Glomeromycetes</taxon>
        <taxon>Diversisporales</taxon>
        <taxon>Acaulosporaceae</taxon>
        <taxon>Acaulospora</taxon>
    </lineage>
</organism>
<reference evidence="1" key="1">
    <citation type="submission" date="2021-06" db="EMBL/GenBank/DDBJ databases">
        <authorList>
            <person name="Kallberg Y."/>
            <person name="Tangrot J."/>
            <person name="Rosling A."/>
        </authorList>
    </citation>
    <scope>NUCLEOTIDE SEQUENCE</scope>
    <source>
        <strain evidence="1">CL356</strain>
    </source>
</reference>
<gene>
    <name evidence="1" type="ORF">ACOLOM_LOCUS3192</name>
</gene>
<sequence>MSPLSIFIVTIALAVGLVVSVDPAQQLNCSFSSASYSGPREKYIVFLDPTSAKSTTNHLMWLNSCLSKPTQKLSTTDFSATTIDKNKVIDFSVDGKVHGYTAWFDAKFVTEQLSKRKETLLVEKDAPVKISAAIPPSNDTTQKNPNPNLDRIDQAKFPLDEKYTFPTSAGSGTTVYVVDTGVLVSHKEFEGRATFGGAFCAGCPQTDDNGHGSHVSGIVAGKTFGVAKKANIIGVKVLAADGSGTSADVISGLMFVLTDHKKRKNSIVNMSLGGPLSAAMNKAVKSLTDDGVHVVVAAGNDAADACGSSPASEPSAITVGATEDTSDDITDFSDVSAAIPTSQYSRARAKPHLML</sequence>
<comment type="caution">
    <text evidence="1">The sequence shown here is derived from an EMBL/GenBank/DDBJ whole genome shotgun (WGS) entry which is preliminary data.</text>
</comment>
<evidence type="ECO:0000313" key="1">
    <source>
        <dbReference type="EMBL" id="CAG8510380.1"/>
    </source>
</evidence>
<dbReference type="EMBL" id="CAJVPT010004637">
    <property type="protein sequence ID" value="CAG8510380.1"/>
    <property type="molecule type" value="Genomic_DNA"/>
</dbReference>
<name>A0ACA9L5G3_9GLOM</name>
<evidence type="ECO:0000313" key="2">
    <source>
        <dbReference type="Proteomes" id="UP000789525"/>
    </source>
</evidence>
<dbReference type="Proteomes" id="UP000789525">
    <property type="component" value="Unassembled WGS sequence"/>
</dbReference>